<dbReference type="AlphaFoldDB" id="A0AAW0E6S7"/>
<gene>
    <name evidence="2" type="ORF">VNI00_001257</name>
</gene>
<keyword evidence="3" id="KW-1185">Reference proteome</keyword>
<comment type="caution">
    <text evidence="2">The sequence shown here is derived from an EMBL/GenBank/DDBJ whole genome shotgun (WGS) entry which is preliminary data.</text>
</comment>
<evidence type="ECO:0000256" key="1">
    <source>
        <dbReference type="SAM" id="MobiDB-lite"/>
    </source>
</evidence>
<dbReference type="EMBL" id="JAYKXP010000003">
    <property type="protein sequence ID" value="KAK7060492.1"/>
    <property type="molecule type" value="Genomic_DNA"/>
</dbReference>
<evidence type="ECO:0000313" key="3">
    <source>
        <dbReference type="Proteomes" id="UP001383192"/>
    </source>
</evidence>
<feature type="compositionally biased region" description="Low complexity" evidence="1">
    <location>
        <begin position="387"/>
        <end position="400"/>
    </location>
</feature>
<feature type="region of interest" description="Disordered" evidence="1">
    <location>
        <begin position="22"/>
        <end position="129"/>
    </location>
</feature>
<feature type="compositionally biased region" description="Pro residues" evidence="1">
    <location>
        <begin position="169"/>
        <end position="179"/>
    </location>
</feature>
<sequence length="676" mass="74344">MPPFPRSITQVPSTVHRADLFFTENSPNQHLNGAQQQSSTAYHSSRPYSHPRHSFSTPPSPETPSQSPLHRSRTAPPPVPPKPLSRPPPLPSVPEPFRRAERPPILPPPPLPPPPVSSVPDADEQSYIDAALELSKSERQAFLEKLNSQEEEELARALEESLRTTSNPVPGPSLAPSSPPRSSRSLPTEPIVNEPTPSSSPQSSSPQFPGDTGLFASLPARTSFIETPTSRSPSLLDDEALARQIAAEEEAEERGKRDNGSSDSTEDDEAFARRLAAEEDEELKEESRSTSIQEPTNLPPAYDEAVSRPPARPSLPVEPIVPRNNSNSSVSTNGTTTDSPPLMPLSPMRPVSSESPSLQSVHSGSDSLTPLRSLGSDKSLLEKNRWSTISSSSSSNSLPSKPDTPKPLDSPPINANQFVDIELLRGVSMAFAPPVISYHNEPMSTPPQVITLAYGRSPPLHVQGPNWRQLLKLMARLAGTRVEPTVEAMAQVKTDMRLRTVVQFFRPQLSSPEWRTILWFTIDHPISNQPQFRRYLQNDVEVLPFSYSLSACPTLLKDESDTPLSKKYTIPSTESLPYPVLPITFPNLALYLQAALDESRRYMNDSSSGFRKLAKMIDTCYPSLYEDDGQAGTESGRGVGKMFNRFIGRGNRNNKKGRGGNEDTYELVTPFVPEWG</sequence>
<dbReference type="InterPro" id="IPR003903">
    <property type="entry name" value="UIM_dom"/>
</dbReference>
<feature type="compositionally biased region" description="Pro residues" evidence="1">
    <location>
        <begin position="75"/>
        <end position="94"/>
    </location>
</feature>
<feature type="compositionally biased region" description="Polar residues" evidence="1">
    <location>
        <begin position="224"/>
        <end position="233"/>
    </location>
</feature>
<feature type="compositionally biased region" description="Pro residues" evidence="1">
    <location>
        <begin position="104"/>
        <end position="117"/>
    </location>
</feature>
<evidence type="ECO:0000313" key="2">
    <source>
        <dbReference type="EMBL" id="KAK7060492.1"/>
    </source>
</evidence>
<feature type="region of interest" description="Disordered" evidence="1">
    <location>
        <begin position="153"/>
        <end position="413"/>
    </location>
</feature>
<organism evidence="2 3">
    <name type="scientific">Paramarasmius palmivorus</name>
    <dbReference type="NCBI Taxonomy" id="297713"/>
    <lineage>
        <taxon>Eukaryota</taxon>
        <taxon>Fungi</taxon>
        <taxon>Dikarya</taxon>
        <taxon>Basidiomycota</taxon>
        <taxon>Agaricomycotina</taxon>
        <taxon>Agaricomycetes</taxon>
        <taxon>Agaricomycetidae</taxon>
        <taxon>Agaricales</taxon>
        <taxon>Marasmiineae</taxon>
        <taxon>Marasmiaceae</taxon>
        <taxon>Paramarasmius</taxon>
    </lineage>
</organism>
<feature type="compositionally biased region" description="Low complexity" evidence="1">
    <location>
        <begin position="197"/>
        <end position="207"/>
    </location>
</feature>
<proteinExistence type="predicted"/>
<name>A0AAW0E6S7_9AGAR</name>
<feature type="compositionally biased region" description="Low complexity" evidence="1">
    <location>
        <begin position="324"/>
        <end position="353"/>
    </location>
</feature>
<dbReference type="Proteomes" id="UP001383192">
    <property type="component" value="Unassembled WGS sequence"/>
</dbReference>
<feature type="compositionally biased region" description="Polar residues" evidence="1">
    <location>
        <begin position="354"/>
        <end position="370"/>
    </location>
</feature>
<reference evidence="2 3" key="1">
    <citation type="submission" date="2024-01" db="EMBL/GenBank/DDBJ databases">
        <title>A draft genome for a cacao thread blight-causing isolate of Paramarasmius palmivorus.</title>
        <authorList>
            <person name="Baruah I.K."/>
            <person name="Bukari Y."/>
            <person name="Amoako-Attah I."/>
            <person name="Meinhardt L.W."/>
            <person name="Bailey B.A."/>
            <person name="Cohen S.P."/>
        </authorList>
    </citation>
    <scope>NUCLEOTIDE SEQUENCE [LARGE SCALE GENOMIC DNA]</scope>
    <source>
        <strain evidence="2 3">GH-12</strain>
    </source>
</reference>
<dbReference type="PROSITE" id="PS50330">
    <property type="entry name" value="UIM"/>
    <property type="match status" value="1"/>
</dbReference>
<feature type="compositionally biased region" description="Polar residues" evidence="1">
    <location>
        <begin position="23"/>
        <end position="41"/>
    </location>
</feature>
<accession>A0AAW0E6S7</accession>
<dbReference type="PRINTS" id="PR01217">
    <property type="entry name" value="PRICHEXTENSN"/>
</dbReference>
<protein>
    <submittedName>
        <fullName evidence="2">Uncharacterized protein</fullName>
    </submittedName>
</protein>